<keyword evidence="1" id="KW-1185">Reference proteome</keyword>
<organism evidence="1 2">
    <name type="scientific">Panagrellus redivivus</name>
    <name type="common">Microworm</name>
    <dbReference type="NCBI Taxonomy" id="6233"/>
    <lineage>
        <taxon>Eukaryota</taxon>
        <taxon>Metazoa</taxon>
        <taxon>Ecdysozoa</taxon>
        <taxon>Nematoda</taxon>
        <taxon>Chromadorea</taxon>
        <taxon>Rhabditida</taxon>
        <taxon>Tylenchina</taxon>
        <taxon>Panagrolaimomorpha</taxon>
        <taxon>Panagrolaimoidea</taxon>
        <taxon>Panagrolaimidae</taxon>
        <taxon>Panagrellus</taxon>
    </lineage>
</organism>
<protein>
    <submittedName>
        <fullName evidence="2">Uncharacterized protein</fullName>
    </submittedName>
</protein>
<dbReference type="WBParaSite" id="Pan_g12647.t1">
    <property type="protein sequence ID" value="Pan_g12647.t1"/>
    <property type="gene ID" value="Pan_g12647"/>
</dbReference>
<dbReference type="AlphaFoldDB" id="A0A7E4UTF8"/>
<proteinExistence type="predicted"/>
<evidence type="ECO:0000313" key="2">
    <source>
        <dbReference type="WBParaSite" id="Pan_g12647.t1"/>
    </source>
</evidence>
<reference evidence="2" key="2">
    <citation type="submission" date="2020-10" db="UniProtKB">
        <authorList>
            <consortium name="WormBaseParasite"/>
        </authorList>
    </citation>
    <scope>IDENTIFICATION</scope>
</reference>
<reference evidence="1" key="1">
    <citation type="journal article" date="2013" name="Genetics">
        <title>The draft genome and transcriptome of Panagrellus redivivus are shaped by the harsh demands of a free-living lifestyle.</title>
        <authorList>
            <person name="Srinivasan J."/>
            <person name="Dillman A.R."/>
            <person name="Macchietto M.G."/>
            <person name="Heikkinen L."/>
            <person name="Lakso M."/>
            <person name="Fracchia K.M."/>
            <person name="Antoshechkin I."/>
            <person name="Mortazavi A."/>
            <person name="Wong G."/>
            <person name="Sternberg P.W."/>
        </authorList>
    </citation>
    <scope>NUCLEOTIDE SEQUENCE [LARGE SCALE GENOMIC DNA]</scope>
    <source>
        <strain evidence="1">MT8872</strain>
    </source>
</reference>
<evidence type="ECO:0000313" key="1">
    <source>
        <dbReference type="Proteomes" id="UP000492821"/>
    </source>
</evidence>
<accession>A0A7E4UTF8</accession>
<dbReference type="Proteomes" id="UP000492821">
    <property type="component" value="Unassembled WGS sequence"/>
</dbReference>
<name>A0A7E4UTF8_PANRE</name>
<sequence length="69" mass="8151">MPPGLLPSILERQLQSSSMFHFYFFELALTDDRMTAKHAQLQSQKCEHLMPVVKHCEQYIKINEHNIHN</sequence>